<dbReference type="STRING" id="1173061.A0A0J9X4N4"/>
<gene>
    <name evidence="7" type="ORF">BN980_GECA02s05312g</name>
</gene>
<evidence type="ECO:0000256" key="5">
    <source>
        <dbReference type="ARBA" id="ARBA00023136"/>
    </source>
</evidence>
<dbReference type="OrthoDB" id="4097008at2759"/>
<reference evidence="7" key="1">
    <citation type="submission" date="2014-03" db="EMBL/GenBank/DDBJ databases">
        <authorList>
            <person name="Casaregola S."/>
        </authorList>
    </citation>
    <scope>NUCLEOTIDE SEQUENCE [LARGE SCALE GENOMIC DNA]</scope>
    <source>
        <strain evidence="7">CLIB 918</strain>
    </source>
</reference>
<comment type="similarity">
    <text evidence="3">Belongs to the INP1 family.</text>
</comment>
<sequence>MKSNSSKPMTRDLRSYSSWSSSSTKVTDSGSSGSLKQFASSTRLSSIRQQQSQYGRSVSQQRGPLKEKEDIKVLYEKDLAILYQLPIKRVKPAKNNRNNKPVYVDSSNSPPNMTSYDLTQKIVVAKGPFSIYKIFGQTAAYLKCGQFVHPILPRLRLWRVLKTQFLVPQPNPGRFWRLEIPELETDNPESIVELELKLRELCAYRSIYKGDGGEDSIKASLEKHLELDPLGFPLITETDEGNTSSNMEEFEDDNEYDDYLRQWADEFSLDYGEEEVEYYGEEDDGLDELTVHEGRNNRYSTALSTLDFYLDSFDGFNVVSSEDHRQFDDHNERNSSGNQSVDPQTILGAPPRHIHHTHHHYSKSHYTLPSIREMGYGQFDTIYETRPDMNTHNNKDTNDHSDKTNDNSSNINKGNSNYDEGIAYWERMVSKVFSWTK</sequence>
<dbReference type="Pfam" id="PF12634">
    <property type="entry name" value="Inp1"/>
    <property type="match status" value="1"/>
</dbReference>
<organism evidence="7 8">
    <name type="scientific">Geotrichum candidum</name>
    <name type="common">Oospora lactis</name>
    <name type="synonym">Dipodascus geotrichum</name>
    <dbReference type="NCBI Taxonomy" id="1173061"/>
    <lineage>
        <taxon>Eukaryota</taxon>
        <taxon>Fungi</taxon>
        <taxon>Dikarya</taxon>
        <taxon>Ascomycota</taxon>
        <taxon>Saccharomycotina</taxon>
        <taxon>Dipodascomycetes</taxon>
        <taxon>Dipodascales</taxon>
        <taxon>Dipodascaceae</taxon>
        <taxon>Geotrichum</taxon>
    </lineage>
</organism>
<name>A0A0J9X4N4_GEOCN</name>
<evidence type="ECO:0000256" key="6">
    <source>
        <dbReference type="SAM" id="MobiDB-lite"/>
    </source>
</evidence>
<comment type="function">
    <text evidence="1">Required for peroxisome inheritance.</text>
</comment>
<feature type="compositionally biased region" description="Polar residues" evidence="6">
    <location>
        <begin position="334"/>
        <end position="343"/>
    </location>
</feature>
<feature type="compositionally biased region" description="Low complexity" evidence="6">
    <location>
        <begin position="15"/>
        <end position="34"/>
    </location>
</feature>
<feature type="compositionally biased region" description="Basic and acidic residues" evidence="6">
    <location>
        <begin position="324"/>
        <end position="333"/>
    </location>
</feature>
<dbReference type="AlphaFoldDB" id="A0A0J9X4N4"/>
<evidence type="ECO:0000256" key="1">
    <source>
        <dbReference type="ARBA" id="ARBA00003594"/>
    </source>
</evidence>
<dbReference type="GO" id="GO:0005780">
    <property type="term" value="C:extrinsic component of intraperoxisomal membrane"/>
    <property type="evidence" value="ECO:0007669"/>
    <property type="project" value="InterPro"/>
</dbReference>
<feature type="compositionally biased region" description="Polar residues" evidence="6">
    <location>
        <begin position="406"/>
        <end position="418"/>
    </location>
</feature>
<evidence type="ECO:0000256" key="4">
    <source>
        <dbReference type="ARBA" id="ARBA00021397"/>
    </source>
</evidence>
<protein>
    <recommendedName>
        <fullName evidence="4">Inheritance of peroxisomes protein 1</fullName>
    </recommendedName>
</protein>
<accession>A0A0J9X4N4</accession>
<keyword evidence="8" id="KW-1185">Reference proteome</keyword>
<dbReference type="Proteomes" id="UP000242525">
    <property type="component" value="Unassembled WGS sequence"/>
</dbReference>
<evidence type="ECO:0000313" key="7">
    <source>
        <dbReference type="EMBL" id="CDO52062.1"/>
    </source>
</evidence>
<comment type="caution">
    <text evidence="7">The sequence shown here is derived from an EMBL/GenBank/DDBJ whole genome shotgun (WGS) entry which is preliminary data.</text>
</comment>
<evidence type="ECO:0000256" key="2">
    <source>
        <dbReference type="ARBA" id="ARBA00004421"/>
    </source>
</evidence>
<dbReference type="GO" id="GO:0045033">
    <property type="term" value="P:peroxisome inheritance"/>
    <property type="evidence" value="ECO:0007669"/>
    <property type="project" value="InterPro"/>
</dbReference>
<evidence type="ECO:0000313" key="8">
    <source>
        <dbReference type="Proteomes" id="UP000242525"/>
    </source>
</evidence>
<feature type="compositionally biased region" description="Basic and acidic residues" evidence="6">
    <location>
        <begin position="385"/>
        <end position="405"/>
    </location>
</feature>
<keyword evidence="5" id="KW-0472">Membrane</keyword>
<feature type="region of interest" description="Disordered" evidence="6">
    <location>
        <begin position="385"/>
        <end position="418"/>
    </location>
</feature>
<proteinExistence type="inferred from homology"/>
<comment type="subcellular location">
    <subcellularLocation>
        <location evidence="2">Peroxisome membrane</location>
        <topology evidence="2">Peripheral membrane protein</topology>
    </subcellularLocation>
</comment>
<feature type="compositionally biased region" description="Polar residues" evidence="6">
    <location>
        <begin position="35"/>
        <end position="62"/>
    </location>
</feature>
<feature type="region of interest" description="Disordered" evidence="6">
    <location>
        <begin position="324"/>
        <end position="365"/>
    </location>
</feature>
<feature type="compositionally biased region" description="Basic residues" evidence="6">
    <location>
        <begin position="352"/>
        <end position="363"/>
    </location>
</feature>
<dbReference type="EMBL" id="CCBN010000002">
    <property type="protein sequence ID" value="CDO52062.1"/>
    <property type="molecule type" value="Genomic_DNA"/>
</dbReference>
<evidence type="ECO:0000256" key="3">
    <source>
        <dbReference type="ARBA" id="ARBA00010707"/>
    </source>
</evidence>
<dbReference type="InterPro" id="IPR024758">
    <property type="entry name" value="Inp1"/>
</dbReference>
<feature type="region of interest" description="Disordered" evidence="6">
    <location>
        <begin position="1"/>
        <end position="63"/>
    </location>
</feature>